<gene>
    <name evidence="1" type="ORF">LOY88_002696</name>
</gene>
<proteinExistence type="predicted"/>
<name>A0ACB8UZ00_9EURO</name>
<comment type="caution">
    <text evidence="1">The sequence shown here is derived from an EMBL/GenBank/DDBJ whole genome shotgun (WGS) entry which is preliminary data.</text>
</comment>
<dbReference type="EMBL" id="JALBCA010000032">
    <property type="protein sequence ID" value="KAI2388296.1"/>
    <property type="molecule type" value="Genomic_DNA"/>
</dbReference>
<evidence type="ECO:0000313" key="1">
    <source>
        <dbReference type="EMBL" id="KAI2388296.1"/>
    </source>
</evidence>
<reference evidence="1" key="1">
    <citation type="journal article" date="2022" name="bioRxiv">
        <title>Population genetic analysis of Ophidiomyces ophidiicola, the causative agent of snake fungal disease, indicates recent introductions to the USA.</title>
        <authorList>
            <person name="Ladner J.T."/>
            <person name="Palmer J.M."/>
            <person name="Ettinger C.L."/>
            <person name="Stajich J.E."/>
            <person name="Farrell T.M."/>
            <person name="Glorioso B.M."/>
            <person name="Lawson B."/>
            <person name="Price S.J."/>
            <person name="Stengle A.G."/>
            <person name="Grear D.A."/>
            <person name="Lorch J.M."/>
        </authorList>
    </citation>
    <scope>NUCLEOTIDE SEQUENCE</scope>
    <source>
        <strain evidence="1">NWHC 24266-5</strain>
    </source>
</reference>
<sequence>MLMESNANEPTPSPSHNGLKLFPRPKRSRTALNEAENAHTHDGGSRGLTLNIRPSTISGASHEASPTALAKFIPGAKKRHRKKAKDSHDKNSTDQSAGLSGGSKVSLQRSEASAEHHGSDHTRASLTDDSESEVYSSRVSRADIDIARPPLITVSDSSILDGPHAVSSGSTVPGSDRATDSPTPSMVGSEHGGSQAGRSTTKGNGGSSTGRKLREAFNPRSSKGNSNASPDRESAKSTESQGSKGLSGTGGRKSSFSSKKSKNAPEDIPPVPVLQKHAENRPPTKPHPLPSADTTPSTPPSGTQNAPITTVTPPTPTDPRFRDVGARLVESPESSTNVSTLPPNVSTLPPNAVVSPSGNMISHRRVRSASAAHNPSKLSTSMTLPPTPGVDENKTPGSRATQGNFGTGAGFFSSMFSAAQNAASTLSIGLNQNRGRTATDPTEPDRQSLPERVEEESQSPQEDSKQKKELAVNTLGMGDLDFSHLGIESSPGGTMMTSDGLVFTRSDQIGRSKNAVSQQDELAARIEDLRAARAVSMAYEKQPTSTALPATIDEDNQTESRPSIPPAHIAKENADEQTTPAASIIDGEIPEHIKRSGSLRSRRAAHRQRGSSTATAATVGGIGNTLGATGSNSSVPRLTGFAVASKKRNRDFHQLFRSVPEDDYLIEDYSCALQREIILAGRIYISEGHICFSSNILGWVTTLVIGFDEIVAIEKESTAMVFPNAIAVQSLHARHTFRSLLSRDSTYDLMVNIWKINHPTLKSSVNGTQVDQGTGDKTEKTELSDGETVSLSDGEDVYDEDEEGDMASNTDAVASVAGSDISEPKRVIRKSSTMPLSALATSRPASIAETAEPKISEKPGNLQEPPAQFPGPKTHSPTEFTDPSGRYDRVVKDETIPAPLGHVYSLVFGPSSGSFISKFLLDHEKVIDLQFEDDKKGLTEENKTRSYSYIKPLNSSIGPKQTKCTTVEQLDFLDLEKAILVTLTTQTPDVPSGNVFSVKTKYLLTWAPGNSTRFFMSCNVEWTGKSWIKGPIEKGANDGQLGYGTNLIKVLKAGVAPKGRKSASKGIPKGKGKRVRTTMSGANLHDGDASRAGKNSGGNWGLFEPLKGPLSPLVDLIRPIWSSNVAIIIGCCLLFVMWFRTPSSSSMSLHNVALHHLSVPERLLAYDELWAKEESELWSWLEERVGMDGFALPVANVGPSGSKKQQRKRHLKEAESRLRDEKMSEREITDAIRVTQQRLETLQRVIDKRKADRQQTGDQPRATK</sequence>
<accession>A0ACB8UZ00</accession>
<protein>
    <submittedName>
        <fullName evidence="1">Uncharacterized protein</fullName>
    </submittedName>
</protein>
<organism evidence="1">
    <name type="scientific">Ophidiomyces ophidiicola</name>
    <dbReference type="NCBI Taxonomy" id="1387563"/>
    <lineage>
        <taxon>Eukaryota</taxon>
        <taxon>Fungi</taxon>
        <taxon>Dikarya</taxon>
        <taxon>Ascomycota</taxon>
        <taxon>Pezizomycotina</taxon>
        <taxon>Eurotiomycetes</taxon>
        <taxon>Eurotiomycetidae</taxon>
        <taxon>Onygenales</taxon>
        <taxon>Onygenaceae</taxon>
        <taxon>Ophidiomyces</taxon>
    </lineage>
</organism>